<keyword evidence="10" id="KW-1185">Reference proteome</keyword>
<dbReference type="PRINTS" id="PR00112">
    <property type="entry name" value="ACYLPHPHTASE"/>
</dbReference>
<evidence type="ECO:0000256" key="5">
    <source>
        <dbReference type="PROSITE-ProRule" id="PRU00520"/>
    </source>
</evidence>
<dbReference type="Pfam" id="PF00708">
    <property type="entry name" value="Acylphosphatase"/>
    <property type="match status" value="1"/>
</dbReference>
<dbReference type="InterPro" id="IPR036046">
    <property type="entry name" value="Acylphosphatase-like_dom_sf"/>
</dbReference>
<evidence type="ECO:0000259" key="8">
    <source>
        <dbReference type="PROSITE" id="PS51160"/>
    </source>
</evidence>
<proteinExistence type="inferred from homology"/>
<evidence type="ECO:0000313" key="9">
    <source>
        <dbReference type="EMBL" id="RMI09364.1"/>
    </source>
</evidence>
<dbReference type="PANTHER" id="PTHR47268">
    <property type="entry name" value="ACYLPHOSPHATASE"/>
    <property type="match status" value="1"/>
</dbReference>
<dbReference type="EC" id="3.6.1.7" evidence="2 5"/>
<evidence type="ECO:0000256" key="3">
    <source>
        <dbReference type="ARBA" id="ARBA00015991"/>
    </source>
</evidence>
<evidence type="ECO:0000313" key="10">
    <source>
        <dbReference type="Proteomes" id="UP000269289"/>
    </source>
</evidence>
<evidence type="ECO:0000256" key="7">
    <source>
        <dbReference type="RuleBase" id="RU004168"/>
    </source>
</evidence>
<dbReference type="PROSITE" id="PS00151">
    <property type="entry name" value="ACYLPHOSPHATASE_2"/>
    <property type="match status" value="1"/>
</dbReference>
<accession>A0A3M2J8Y6</accession>
<dbReference type="InterPro" id="IPR017968">
    <property type="entry name" value="Acylphosphatase_CS"/>
</dbReference>
<dbReference type="SUPFAM" id="SSF54975">
    <property type="entry name" value="Acylphosphatase/BLUF domain-like"/>
    <property type="match status" value="1"/>
</dbReference>
<protein>
    <recommendedName>
        <fullName evidence="3 5">Acylphosphatase</fullName>
        <ecNumber evidence="2 5">3.6.1.7</ecNumber>
    </recommendedName>
</protein>
<feature type="active site" evidence="5">
    <location>
        <position position="36"/>
    </location>
</feature>
<dbReference type="EMBL" id="RFFI01000051">
    <property type="protein sequence ID" value="RMI09364.1"/>
    <property type="molecule type" value="Genomic_DNA"/>
</dbReference>
<feature type="domain" description="Acylphosphatase-like" evidence="8">
    <location>
        <begin position="3"/>
        <end position="89"/>
    </location>
</feature>
<reference evidence="9 10" key="1">
    <citation type="submission" date="2018-10" db="EMBL/GenBank/DDBJ databases">
        <title>Isolation, diversity and antifungal activity of actinobacteria from wheat.</title>
        <authorList>
            <person name="Han C."/>
        </authorList>
    </citation>
    <scope>NUCLEOTIDE SEQUENCE [LARGE SCALE GENOMIC DNA]</scope>
    <source>
        <strain evidence="9 10">NEAU-YY56</strain>
    </source>
</reference>
<dbReference type="InterPro" id="IPR020456">
    <property type="entry name" value="Acylphosphatase"/>
</dbReference>
<dbReference type="RefSeq" id="WP_122149408.1">
    <property type="nucleotide sequence ID" value="NZ_RFFI01000051.1"/>
</dbReference>
<comment type="similarity">
    <text evidence="1 7">Belongs to the acylphosphatase family.</text>
</comment>
<comment type="catalytic activity">
    <reaction evidence="4 5 6">
        <text>an acyl phosphate + H2O = a carboxylate + phosphate + H(+)</text>
        <dbReference type="Rhea" id="RHEA:14965"/>
        <dbReference type="ChEBI" id="CHEBI:15377"/>
        <dbReference type="ChEBI" id="CHEBI:15378"/>
        <dbReference type="ChEBI" id="CHEBI:29067"/>
        <dbReference type="ChEBI" id="CHEBI:43474"/>
        <dbReference type="ChEBI" id="CHEBI:59918"/>
        <dbReference type="EC" id="3.6.1.7"/>
    </reaction>
</comment>
<feature type="active site" evidence="5">
    <location>
        <position position="18"/>
    </location>
</feature>
<gene>
    <name evidence="9" type="ORF">EBM89_10650</name>
</gene>
<dbReference type="GO" id="GO:0003998">
    <property type="term" value="F:acylphosphatase activity"/>
    <property type="evidence" value="ECO:0007669"/>
    <property type="project" value="UniProtKB-EC"/>
</dbReference>
<dbReference type="Proteomes" id="UP000269289">
    <property type="component" value="Unassembled WGS sequence"/>
</dbReference>
<comment type="caution">
    <text evidence="9">The sequence shown here is derived from an EMBL/GenBank/DDBJ whole genome shotgun (WGS) entry which is preliminary data.</text>
</comment>
<dbReference type="PROSITE" id="PS00150">
    <property type="entry name" value="ACYLPHOSPHATASE_1"/>
    <property type="match status" value="1"/>
</dbReference>
<name>A0A3M2J8Y6_9CELL</name>
<dbReference type="Gene3D" id="3.30.70.100">
    <property type="match status" value="1"/>
</dbReference>
<sequence length="89" mass="9046">MTARSVVVHGRVQGVGFRASMAAQARGLGVVGWVRNRPDGAVEAYVEGAPDAVAALLAWARGGPAFAEVTAVDDREVPPEGAAGFTITG</sequence>
<dbReference type="OrthoDB" id="3182027at2"/>
<organism evidence="9 10">
    <name type="scientific">Cellulomonas triticagri</name>
    <dbReference type="NCBI Taxonomy" id="2483352"/>
    <lineage>
        <taxon>Bacteria</taxon>
        <taxon>Bacillati</taxon>
        <taxon>Actinomycetota</taxon>
        <taxon>Actinomycetes</taxon>
        <taxon>Micrococcales</taxon>
        <taxon>Cellulomonadaceae</taxon>
        <taxon>Cellulomonas</taxon>
    </lineage>
</organism>
<dbReference type="InterPro" id="IPR001792">
    <property type="entry name" value="Acylphosphatase-like_dom"/>
</dbReference>
<dbReference type="PROSITE" id="PS51160">
    <property type="entry name" value="ACYLPHOSPHATASE_3"/>
    <property type="match status" value="1"/>
</dbReference>
<evidence type="ECO:0000256" key="4">
    <source>
        <dbReference type="ARBA" id="ARBA00047645"/>
    </source>
</evidence>
<evidence type="ECO:0000256" key="1">
    <source>
        <dbReference type="ARBA" id="ARBA00005614"/>
    </source>
</evidence>
<dbReference type="PANTHER" id="PTHR47268:SF4">
    <property type="entry name" value="ACYLPHOSPHATASE"/>
    <property type="match status" value="1"/>
</dbReference>
<evidence type="ECO:0000256" key="2">
    <source>
        <dbReference type="ARBA" id="ARBA00012150"/>
    </source>
</evidence>
<keyword evidence="5 6" id="KW-0378">Hydrolase</keyword>
<dbReference type="AlphaFoldDB" id="A0A3M2J8Y6"/>
<evidence type="ECO:0000256" key="6">
    <source>
        <dbReference type="RuleBase" id="RU000553"/>
    </source>
</evidence>